<feature type="transmembrane region" description="Helical" evidence="2">
    <location>
        <begin position="97"/>
        <end position="116"/>
    </location>
</feature>
<keyword evidence="2" id="KW-0812">Transmembrane</keyword>
<gene>
    <name evidence="3" type="ORF">CVLEPA_LOCUS5655</name>
</gene>
<protein>
    <submittedName>
        <fullName evidence="3">Uncharacterized protein</fullName>
    </submittedName>
</protein>
<reference evidence="3 4" key="1">
    <citation type="submission" date="2024-02" db="EMBL/GenBank/DDBJ databases">
        <authorList>
            <person name="Daric V."/>
            <person name="Darras S."/>
        </authorList>
    </citation>
    <scope>NUCLEOTIDE SEQUENCE [LARGE SCALE GENOMIC DNA]</scope>
</reference>
<dbReference type="Gene3D" id="1.20.1440.80">
    <property type="entry name" value="Gap junction channel protein cysteine-rich domain"/>
    <property type="match status" value="1"/>
</dbReference>
<evidence type="ECO:0000313" key="3">
    <source>
        <dbReference type="EMBL" id="CAK8676175.1"/>
    </source>
</evidence>
<proteinExistence type="predicted"/>
<name>A0ABP0F953_CLALP</name>
<keyword evidence="2" id="KW-1133">Transmembrane helix</keyword>
<organism evidence="3 4">
    <name type="scientific">Clavelina lepadiformis</name>
    <name type="common">Light-bulb sea squirt</name>
    <name type="synonym">Ascidia lepadiformis</name>
    <dbReference type="NCBI Taxonomy" id="159417"/>
    <lineage>
        <taxon>Eukaryota</taxon>
        <taxon>Metazoa</taxon>
        <taxon>Chordata</taxon>
        <taxon>Tunicata</taxon>
        <taxon>Ascidiacea</taxon>
        <taxon>Aplousobranchia</taxon>
        <taxon>Clavelinidae</taxon>
        <taxon>Clavelina</taxon>
    </lineage>
</organism>
<dbReference type="InterPro" id="IPR038359">
    <property type="entry name" value="Connexin_N_sf"/>
</dbReference>
<feature type="region of interest" description="Disordered" evidence="1">
    <location>
        <begin position="189"/>
        <end position="208"/>
    </location>
</feature>
<comment type="caution">
    <text evidence="3">The sequence shown here is derived from an EMBL/GenBank/DDBJ whole genome shotgun (WGS) entry which is preliminary data.</text>
</comment>
<evidence type="ECO:0000256" key="1">
    <source>
        <dbReference type="SAM" id="MobiDB-lite"/>
    </source>
</evidence>
<keyword evidence="4" id="KW-1185">Reference proteome</keyword>
<feature type="compositionally biased region" description="Basic residues" evidence="1">
    <location>
        <begin position="189"/>
        <end position="199"/>
    </location>
</feature>
<feature type="region of interest" description="Disordered" evidence="1">
    <location>
        <begin position="31"/>
        <end position="65"/>
    </location>
</feature>
<keyword evidence="2" id="KW-0472">Membrane</keyword>
<dbReference type="Proteomes" id="UP001642483">
    <property type="component" value="Unassembled WGS sequence"/>
</dbReference>
<evidence type="ECO:0000313" key="4">
    <source>
        <dbReference type="Proteomes" id="UP001642483"/>
    </source>
</evidence>
<accession>A0ABP0F953</accession>
<sequence>MTIIFNVYTTHKLALVTKAIRKKRIWKEKQKAKLKEGGKASGGNEKSKGKEDKKKQSKDDEDDKVVATKLQEDHPSKLFLAYFSMQYFPMFRPKEKTIMLCILYATGCIMVLLNIMELYNIGGNFSKALKTRHEDVTKEVFGDEIVPMFDGAAGGVRTWGPAGVYEVPSRGYPDVVGIPRMYVAGQRGRKRGQKSAYHKQKNEEYIYT</sequence>
<feature type="compositionally biased region" description="Basic and acidic residues" evidence="1">
    <location>
        <begin position="45"/>
        <end position="65"/>
    </location>
</feature>
<evidence type="ECO:0000256" key="2">
    <source>
        <dbReference type="SAM" id="Phobius"/>
    </source>
</evidence>
<dbReference type="EMBL" id="CAWYQH010000024">
    <property type="protein sequence ID" value="CAK8676175.1"/>
    <property type="molecule type" value="Genomic_DNA"/>
</dbReference>